<accession>A0AAW0SZ60</accession>
<dbReference type="AlphaFoldDB" id="A0AAW0SZ60"/>
<organism evidence="1 2">
    <name type="scientific">Scylla paramamosain</name>
    <name type="common">Mud crab</name>
    <dbReference type="NCBI Taxonomy" id="85552"/>
    <lineage>
        <taxon>Eukaryota</taxon>
        <taxon>Metazoa</taxon>
        <taxon>Ecdysozoa</taxon>
        <taxon>Arthropoda</taxon>
        <taxon>Crustacea</taxon>
        <taxon>Multicrustacea</taxon>
        <taxon>Malacostraca</taxon>
        <taxon>Eumalacostraca</taxon>
        <taxon>Eucarida</taxon>
        <taxon>Decapoda</taxon>
        <taxon>Pleocyemata</taxon>
        <taxon>Brachyura</taxon>
        <taxon>Eubrachyura</taxon>
        <taxon>Portunoidea</taxon>
        <taxon>Portunidae</taxon>
        <taxon>Portuninae</taxon>
        <taxon>Scylla</taxon>
    </lineage>
</organism>
<keyword evidence="2" id="KW-1185">Reference proteome</keyword>
<name>A0AAW0SZ60_SCYPA</name>
<proteinExistence type="predicted"/>
<comment type="caution">
    <text evidence="1">The sequence shown here is derived from an EMBL/GenBank/DDBJ whole genome shotgun (WGS) entry which is preliminary data.</text>
</comment>
<gene>
    <name evidence="1" type="ORF">O3P69_016777</name>
</gene>
<evidence type="ECO:0000313" key="1">
    <source>
        <dbReference type="EMBL" id="KAK8380426.1"/>
    </source>
</evidence>
<dbReference type="EMBL" id="JARAKH010000042">
    <property type="protein sequence ID" value="KAK8380426.1"/>
    <property type="molecule type" value="Genomic_DNA"/>
</dbReference>
<dbReference type="Proteomes" id="UP001487740">
    <property type="component" value="Unassembled WGS sequence"/>
</dbReference>
<reference evidence="1 2" key="1">
    <citation type="submission" date="2023-03" db="EMBL/GenBank/DDBJ databases">
        <title>High-quality genome of Scylla paramamosain provides insights in environmental adaptation.</title>
        <authorList>
            <person name="Zhang L."/>
        </authorList>
    </citation>
    <scope>NUCLEOTIDE SEQUENCE [LARGE SCALE GENOMIC DNA]</scope>
    <source>
        <strain evidence="1">LZ_2023a</strain>
        <tissue evidence="1">Muscle</tissue>
    </source>
</reference>
<evidence type="ECO:0000313" key="2">
    <source>
        <dbReference type="Proteomes" id="UP001487740"/>
    </source>
</evidence>
<protein>
    <submittedName>
        <fullName evidence="1">Uncharacterized protein</fullName>
    </submittedName>
</protein>
<sequence length="150" mass="17179">MLPVTRYIAAPLFKTQGDLISCVIPTRICHTPDTAQVAVKEPYERKLHCWIVSPPSKHINQRSICSEHKRVMGGFLRWVRPGLDLDGCQQLPRSAAHVGEECLERGAPAIYMKQRRTREPECQLRSSLRCDSRVALKFRYSLCCIRFVQA</sequence>